<feature type="transmembrane region" description="Helical" evidence="7">
    <location>
        <begin position="14"/>
        <end position="35"/>
    </location>
</feature>
<comment type="caution">
    <text evidence="8">The sequence shown here is derived from an EMBL/GenBank/DDBJ whole genome shotgun (WGS) entry which is preliminary data.</text>
</comment>
<comment type="subcellular location">
    <subcellularLocation>
        <location evidence="1">Endomembrane system</location>
        <topology evidence="1">Multi-pass membrane protein</topology>
    </subcellularLocation>
</comment>
<evidence type="ECO:0008006" key="10">
    <source>
        <dbReference type="Google" id="ProtNLM"/>
    </source>
</evidence>
<dbReference type="InterPro" id="IPR006603">
    <property type="entry name" value="PQ-loop_rpt"/>
</dbReference>
<sequence length="189" mass="20793">ARHGTDSAVRLNDVFFAAHASCITLLTLAQCAVYDRGSQRVHARTRTAFAVMVPVTVAYAAAVWLFPDSFPVLWFLYYLSYIKVAVAMAMYLPQVLLNHERRSTAGFSIEQVLCDFAGGILSLFQLCLEAVVMQDTSLITGDLAKFGLGVVSLVYDVILMTQHYVLYPAAHSAGMPLMCSQSSLKLQIF</sequence>
<proteinExistence type="predicted"/>
<dbReference type="GO" id="GO:0012505">
    <property type="term" value="C:endomembrane system"/>
    <property type="evidence" value="ECO:0007669"/>
    <property type="project" value="UniProtKB-SubCell"/>
</dbReference>
<keyword evidence="9" id="KW-1185">Reference proteome</keyword>
<reference evidence="8 9" key="1">
    <citation type="journal article" date="2024" name="Nat. Commun.">
        <title>Phylogenomics reveals the evolutionary origins of lichenization in chlorophyte algae.</title>
        <authorList>
            <person name="Puginier C."/>
            <person name="Libourel C."/>
            <person name="Otte J."/>
            <person name="Skaloud P."/>
            <person name="Haon M."/>
            <person name="Grisel S."/>
            <person name="Petersen M."/>
            <person name="Berrin J.G."/>
            <person name="Delaux P.M."/>
            <person name="Dal Grande F."/>
            <person name="Keller J."/>
        </authorList>
    </citation>
    <scope>NUCLEOTIDE SEQUENCE [LARGE SCALE GENOMIC DNA]</scope>
    <source>
        <strain evidence="8 9">SAG 245.80</strain>
    </source>
</reference>
<evidence type="ECO:0000256" key="4">
    <source>
        <dbReference type="ARBA" id="ARBA00022737"/>
    </source>
</evidence>
<keyword evidence="2" id="KW-0813">Transport</keyword>
<keyword evidence="5 7" id="KW-1133">Transmembrane helix</keyword>
<evidence type="ECO:0000313" key="9">
    <source>
        <dbReference type="Proteomes" id="UP001445335"/>
    </source>
</evidence>
<evidence type="ECO:0000256" key="1">
    <source>
        <dbReference type="ARBA" id="ARBA00004127"/>
    </source>
</evidence>
<evidence type="ECO:0000256" key="6">
    <source>
        <dbReference type="ARBA" id="ARBA00023136"/>
    </source>
</evidence>
<evidence type="ECO:0000313" key="8">
    <source>
        <dbReference type="EMBL" id="KAK9826095.1"/>
    </source>
</evidence>
<dbReference type="GO" id="GO:0015184">
    <property type="term" value="F:L-cystine transmembrane transporter activity"/>
    <property type="evidence" value="ECO:0007669"/>
    <property type="project" value="TreeGrafter"/>
</dbReference>
<feature type="transmembrane region" description="Helical" evidence="7">
    <location>
        <begin position="47"/>
        <end position="66"/>
    </location>
</feature>
<keyword evidence="6 7" id="KW-0472">Membrane</keyword>
<evidence type="ECO:0000256" key="7">
    <source>
        <dbReference type="SAM" id="Phobius"/>
    </source>
</evidence>
<keyword evidence="4" id="KW-0677">Repeat</keyword>
<evidence type="ECO:0000256" key="2">
    <source>
        <dbReference type="ARBA" id="ARBA00022448"/>
    </source>
</evidence>
<dbReference type="Proteomes" id="UP001445335">
    <property type="component" value="Unassembled WGS sequence"/>
</dbReference>
<name>A0AAW1QX28_9CHLO</name>
<keyword evidence="3 7" id="KW-0812">Transmembrane</keyword>
<feature type="transmembrane region" description="Helical" evidence="7">
    <location>
        <begin position="72"/>
        <end position="92"/>
    </location>
</feature>
<dbReference type="EMBL" id="JALJOU010000068">
    <property type="protein sequence ID" value="KAK9826095.1"/>
    <property type="molecule type" value="Genomic_DNA"/>
</dbReference>
<dbReference type="PANTHER" id="PTHR13131:SF5">
    <property type="entry name" value="CYSTINOSIN"/>
    <property type="match status" value="1"/>
</dbReference>
<protein>
    <recommendedName>
        <fullName evidence="10">Cystinosin</fullName>
    </recommendedName>
</protein>
<dbReference type="AlphaFoldDB" id="A0AAW1QX28"/>
<evidence type="ECO:0000256" key="3">
    <source>
        <dbReference type="ARBA" id="ARBA00022692"/>
    </source>
</evidence>
<feature type="non-terminal residue" evidence="8">
    <location>
        <position position="1"/>
    </location>
</feature>
<dbReference type="InterPro" id="IPR005282">
    <property type="entry name" value="LC_transporter"/>
</dbReference>
<dbReference type="PANTHER" id="PTHR13131">
    <property type="entry name" value="CYSTINOSIN"/>
    <property type="match status" value="1"/>
</dbReference>
<dbReference type="GO" id="GO:0005774">
    <property type="term" value="C:vacuolar membrane"/>
    <property type="evidence" value="ECO:0007669"/>
    <property type="project" value="TreeGrafter"/>
</dbReference>
<organism evidence="8 9">
    <name type="scientific">Elliptochloris bilobata</name>
    <dbReference type="NCBI Taxonomy" id="381761"/>
    <lineage>
        <taxon>Eukaryota</taxon>
        <taxon>Viridiplantae</taxon>
        <taxon>Chlorophyta</taxon>
        <taxon>core chlorophytes</taxon>
        <taxon>Trebouxiophyceae</taxon>
        <taxon>Trebouxiophyceae incertae sedis</taxon>
        <taxon>Elliptochloris clade</taxon>
        <taxon>Elliptochloris</taxon>
    </lineage>
</organism>
<dbReference type="Gene3D" id="1.20.1280.290">
    <property type="match status" value="1"/>
</dbReference>
<accession>A0AAW1QX28</accession>
<evidence type="ECO:0000256" key="5">
    <source>
        <dbReference type="ARBA" id="ARBA00022989"/>
    </source>
</evidence>
<dbReference type="Pfam" id="PF04193">
    <property type="entry name" value="PQ-loop"/>
    <property type="match status" value="1"/>
</dbReference>
<gene>
    <name evidence="8" type="ORF">WJX81_001816</name>
</gene>